<evidence type="ECO:0000256" key="1">
    <source>
        <dbReference type="SAM" id="MobiDB-lite"/>
    </source>
</evidence>
<accession>A0AAD3S5M6</accession>
<protein>
    <submittedName>
        <fullName evidence="2">Uncharacterized protein</fullName>
    </submittedName>
</protein>
<proteinExistence type="predicted"/>
<comment type="caution">
    <text evidence="2">The sequence shown here is derived from an EMBL/GenBank/DDBJ whole genome shotgun (WGS) entry which is preliminary data.</text>
</comment>
<reference evidence="2" key="1">
    <citation type="submission" date="2023-05" db="EMBL/GenBank/DDBJ databases">
        <title>Nepenthes gracilis genome sequencing.</title>
        <authorList>
            <person name="Fukushima K."/>
        </authorList>
    </citation>
    <scope>NUCLEOTIDE SEQUENCE</scope>
    <source>
        <strain evidence="2">SING2019-196</strain>
    </source>
</reference>
<sequence length="120" mass="13006">MPTCCTHRSTPSDRPWMLRDLGTNQSGSSSKNLCGRRKATSVVRREIRGKENSSNSSMNFVAAMGRESKLGLGVQKVRTGASVWRVAKPHADEKAIELAGLDFCCGAGGVDCREVYEEGN</sequence>
<evidence type="ECO:0000313" key="3">
    <source>
        <dbReference type="Proteomes" id="UP001279734"/>
    </source>
</evidence>
<feature type="compositionally biased region" description="Polar residues" evidence="1">
    <location>
        <begin position="22"/>
        <end position="32"/>
    </location>
</feature>
<gene>
    <name evidence="2" type="ORF">Nepgr_006525</name>
</gene>
<dbReference type="AlphaFoldDB" id="A0AAD3S5M6"/>
<organism evidence="2 3">
    <name type="scientific">Nepenthes gracilis</name>
    <name type="common">Slender pitcher plant</name>
    <dbReference type="NCBI Taxonomy" id="150966"/>
    <lineage>
        <taxon>Eukaryota</taxon>
        <taxon>Viridiplantae</taxon>
        <taxon>Streptophyta</taxon>
        <taxon>Embryophyta</taxon>
        <taxon>Tracheophyta</taxon>
        <taxon>Spermatophyta</taxon>
        <taxon>Magnoliopsida</taxon>
        <taxon>eudicotyledons</taxon>
        <taxon>Gunneridae</taxon>
        <taxon>Pentapetalae</taxon>
        <taxon>Caryophyllales</taxon>
        <taxon>Nepenthaceae</taxon>
        <taxon>Nepenthes</taxon>
    </lineage>
</organism>
<dbReference type="Proteomes" id="UP001279734">
    <property type="component" value="Unassembled WGS sequence"/>
</dbReference>
<dbReference type="EMBL" id="BSYO01000005">
    <property type="protein sequence ID" value="GMH04685.1"/>
    <property type="molecule type" value="Genomic_DNA"/>
</dbReference>
<name>A0AAD3S5M6_NEPGR</name>
<keyword evidence="3" id="KW-1185">Reference proteome</keyword>
<evidence type="ECO:0000313" key="2">
    <source>
        <dbReference type="EMBL" id="GMH04685.1"/>
    </source>
</evidence>
<feature type="region of interest" description="Disordered" evidence="1">
    <location>
        <begin position="1"/>
        <end position="35"/>
    </location>
</feature>